<organism evidence="2 3">
    <name type="scientific">Clostridium punense</name>
    <dbReference type="NCBI Taxonomy" id="1054297"/>
    <lineage>
        <taxon>Bacteria</taxon>
        <taxon>Bacillati</taxon>
        <taxon>Bacillota</taxon>
        <taxon>Clostridia</taxon>
        <taxon>Eubacteriales</taxon>
        <taxon>Clostridiaceae</taxon>
        <taxon>Clostridium</taxon>
    </lineage>
</organism>
<feature type="transmembrane region" description="Helical" evidence="1">
    <location>
        <begin position="62"/>
        <end position="83"/>
    </location>
</feature>
<dbReference type="Proteomes" id="UP001519308">
    <property type="component" value="Unassembled WGS sequence"/>
</dbReference>
<feature type="transmembrane region" description="Helical" evidence="1">
    <location>
        <begin position="202"/>
        <end position="220"/>
    </location>
</feature>
<keyword evidence="1" id="KW-0472">Membrane</keyword>
<sequence length="264" mass="30293">MVKVEIKRLLKRPSFYIALLVGIAITALEALTNNQIKLKPENFSNFSSGVYSNFIQYSLGKYVRMLQMVFPLIVTIAFSDAYLEDVKSGFIKNIVTRYDKKKYLINRFLVNFVVSGLIISIPLIVNYMIYAATIPSIEPQVSYSSLALSSRDFLPYIYYEYPLLHVFIRIMLLFIYGGTFSSIALAISIFFRSKYVITIIPFILYIGMDVMSSMIAHSVYDDYSPMLYLFSQSRYNHMFALFPLIVVAACFYVFLAGGMKNELN</sequence>
<keyword evidence="3" id="KW-1185">Reference proteome</keyword>
<feature type="transmembrane region" description="Helical" evidence="1">
    <location>
        <begin position="240"/>
        <end position="259"/>
    </location>
</feature>
<dbReference type="EMBL" id="JAGGLL010000018">
    <property type="protein sequence ID" value="MBP2022670.1"/>
    <property type="molecule type" value="Genomic_DNA"/>
</dbReference>
<protein>
    <submittedName>
        <fullName evidence="2">ABC-type transport system involved in multi-copper enzyme maturation permease subunit</fullName>
    </submittedName>
</protein>
<keyword evidence="1" id="KW-1133">Transmembrane helix</keyword>
<evidence type="ECO:0000256" key="1">
    <source>
        <dbReference type="SAM" id="Phobius"/>
    </source>
</evidence>
<feature type="transmembrane region" description="Helical" evidence="1">
    <location>
        <begin position="15"/>
        <end position="32"/>
    </location>
</feature>
<dbReference type="RefSeq" id="WP_031271954.1">
    <property type="nucleotide sequence ID" value="NZ_JAGGLL010000018.1"/>
</dbReference>
<gene>
    <name evidence="2" type="ORF">J2Z44_002493</name>
</gene>
<reference evidence="2 3" key="1">
    <citation type="submission" date="2021-03" db="EMBL/GenBank/DDBJ databases">
        <title>Genomic Encyclopedia of Type Strains, Phase IV (KMG-IV): sequencing the most valuable type-strain genomes for metagenomic binning, comparative biology and taxonomic classification.</title>
        <authorList>
            <person name="Goeker M."/>
        </authorList>
    </citation>
    <scope>NUCLEOTIDE SEQUENCE [LARGE SCALE GENOMIC DNA]</scope>
    <source>
        <strain evidence="2 3">DSM 28650</strain>
    </source>
</reference>
<accession>A0ABS4K4G7</accession>
<name>A0ABS4K4G7_9CLOT</name>
<comment type="caution">
    <text evidence="2">The sequence shown here is derived from an EMBL/GenBank/DDBJ whole genome shotgun (WGS) entry which is preliminary data.</text>
</comment>
<keyword evidence="1" id="KW-0812">Transmembrane</keyword>
<evidence type="ECO:0000313" key="2">
    <source>
        <dbReference type="EMBL" id="MBP2022670.1"/>
    </source>
</evidence>
<evidence type="ECO:0000313" key="3">
    <source>
        <dbReference type="Proteomes" id="UP001519308"/>
    </source>
</evidence>
<feature type="transmembrane region" description="Helical" evidence="1">
    <location>
        <begin position="104"/>
        <end position="129"/>
    </location>
</feature>
<feature type="transmembrane region" description="Helical" evidence="1">
    <location>
        <begin position="166"/>
        <end position="190"/>
    </location>
</feature>
<proteinExistence type="predicted"/>